<evidence type="ECO:0000313" key="5">
    <source>
        <dbReference type="Proteomes" id="UP000319383"/>
    </source>
</evidence>
<dbReference type="GO" id="GO:0042286">
    <property type="term" value="F:glutamate-1-semialdehyde 2,1-aminomutase activity"/>
    <property type="evidence" value="ECO:0007669"/>
    <property type="project" value="UniProtKB-EC"/>
</dbReference>
<dbReference type="PANTHER" id="PTHR43713">
    <property type="entry name" value="GLUTAMATE-1-SEMIALDEHYDE 2,1-AMINOMUTASE"/>
    <property type="match status" value="1"/>
</dbReference>
<accession>A0A517ZHA3</accession>
<comment type="similarity">
    <text evidence="3">Belongs to the class-III pyridoxal-phosphate-dependent aminotransferase family.</text>
</comment>
<evidence type="ECO:0000256" key="2">
    <source>
        <dbReference type="ARBA" id="ARBA00022898"/>
    </source>
</evidence>
<dbReference type="InterPro" id="IPR015421">
    <property type="entry name" value="PyrdxlP-dep_Trfase_major"/>
</dbReference>
<dbReference type="Gene3D" id="3.90.1150.10">
    <property type="entry name" value="Aspartate Aminotransferase, domain 1"/>
    <property type="match status" value="1"/>
</dbReference>
<dbReference type="PANTHER" id="PTHR43713:SF3">
    <property type="entry name" value="GLUTAMATE-1-SEMIALDEHYDE 2,1-AMINOMUTASE 1, CHLOROPLASTIC-RELATED"/>
    <property type="match status" value="1"/>
</dbReference>
<keyword evidence="2 3" id="KW-0663">Pyridoxal phosphate</keyword>
<dbReference type="RefSeq" id="WP_145373820.1">
    <property type="nucleotide sequence ID" value="NZ_CP036276.1"/>
</dbReference>
<comment type="cofactor">
    <cofactor evidence="1">
        <name>pyridoxal 5'-phosphate</name>
        <dbReference type="ChEBI" id="CHEBI:597326"/>
    </cofactor>
</comment>
<organism evidence="4 5">
    <name type="scientific">Symmachiella dynata</name>
    <dbReference type="NCBI Taxonomy" id="2527995"/>
    <lineage>
        <taxon>Bacteria</taxon>
        <taxon>Pseudomonadati</taxon>
        <taxon>Planctomycetota</taxon>
        <taxon>Planctomycetia</taxon>
        <taxon>Planctomycetales</taxon>
        <taxon>Planctomycetaceae</taxon>
        <taxon>Symmachiella</taxon>
    </lineage>
</organism>
<dbReference type="AlphaFoldDB" id="A0A517ZHA3"/>
<dbReference type="InterPro" id="IPR005814">
    <property type="entry name" value="Aminotrans_3"/>
</dbReference>
<dbReference type="EMBL" id="CP036276">
    <property type="protein sequence ID" value="QDU41829.1"/>
    <property type="molecule type" value="Genomic_DNA"/>
</dbReference>
<dbReference type="KEGG" id="sdyn:Mal52_02830"/>
<dbReference type="EC" id="5.4.3.8" evidence="4"/>
<dbReference type="InterPro" id="IPR015424">
    <property type="entry name" value="PyrdxlP-dep_Trfase"/>
</dbReference>
<gene>
    <name evidence="4" type="primary">hemL_1</name>
    <name evidence="4" type="ORF">Mal52_02830</name>
</gene>
<keyword evidence="5" id="KW-1185">Reference proteome</keyword>
<evidence type="ECO:0000313" key="4">
    <source>
        <dbReference type="EMBL" id="QDU41829.1"/>
    </source>
</evidence>
<dbReference type="PROSITE" id="PS00600">
    <property type="entry name" value="AA_TRANSFER_CLASS_3"/>
    <property type="match status" value="1"/>
</dbReference>
<dbReference type="Pfam" id="PF00202">
    <property type="entry name" value="Aminotran_3"/>
    <property type="match status" value="1"/>
</dbReference>
<name>A0A517ZHA3_9PLAN</name>
<dbReference type="GO" id="GO:0030170">
    <property type="term" value="F:pyridoxal phosphate binding"/>
    <property type="evidence" value="ECO:0007669"/>
    <property type="project" value="InterPro"/>
</dbReference>
<reference evidence="4 5" key="1">
    <citation type="submission" date="2019-02" db="EMBL/GenBank/DDBJ databases">
        <title>Deep-cultivation of Planctomycetes and their phenomic and genomic characterization uncovers novel biology.</title>
        <authorList>
            <person name="Wiegand S."/>
            <person name="Jogler M."/>
            <person name="Boedeker C."/>
            <person name="Pinto D."/>
            <person name="Vollmers J."/>
            <person name="Rivas-Marin E."/>
            <person name="Kohn T."/>
            <person name="Peeters S.H."/>
            <person name="Heuer A."/>
            <person name="Rast P."/>
            <person name="Oberbeckmann S."/>
            <person name="Bunk B."/>
            <person name="Jeske O."/>
            <person name="Meyerdierks A."/>
            <person name="Storesund J.E."/>
            <person name="Kallscheuer N."/>
            <person name="Luecker S."/>
            <person name="Lage O.M."/>
            <person name="Pohl T."/>
            <person name="Merkel B.J."/>
            <person name="Hornburger P."/>
            <person name="Mueller R.-W."/>
            <person name="Bruemmer F."/>
            <person name="Labrenz M."/>
            <person name="Spormann A.M."/>
            <person name="Op den Camp H."/>
            <person name="Overmann J."/>
            <person name="Amann R."/>
            <person name="Jetten M.S.M."/>
            <person name="Mascher T."/>
            <person name="Medema M.H."/>
            <person name="Devos D.P."/>
            <person name="Kaster A.-K."/>
            <person name="Ovreas L."/>
            <person name="Rohde M."/>
            <person name="Galperin M.Y."/>
            <person name="Jogler C."/>
        </authorList>
    </citation>
    <scope>NUCLEOTIDE SEQUENCE [LARGE SCALE GENOMIC DNA]</scope>
    <source>
        <strain evidence="4 5">Mal52</strain>
    </source>
</reference>
<evidence type="ECO:0000256" key="1">
    <source>
        <dbReference type="ARBA" id="ARBA00001933"/>
    </source>
</evidence>
<sequence length="455" mass="49562">MSQVVSSALEQEYRDAFPESAKHFQQGRETFPSGVTHDARYLEPFPVYVHSAAGSRKQTVEGRELVDYWMGHGSMLLGHSHPAVVAAVQKQAALGTHYGACHESEMRWAEWVIKLVPSAQRVRFVNSGTEATLMALRVSRIVSGKTKVIKFAGHFHGWHDGLIPGADAPHDTGSYAMPGVTDSVMGDLVIVPPNNLAALEQAIDEHDPACVFVEATGGHFGAVPVRGEFLRGLRELTERKGVILVCDEVITGFRVHPSGAQGYYEFVPDLTTMAKILAGGLPGGALAGRADLMAALEFDNPHGKKMKHPGTFNGNPLSAAAGIAALEIVSTGEPCTHANEVARRLRTEINEVFARKNAPWVAYGEFSAVNILPNYTGPRPESDDFIPHDNQLEKLDISFDRRLSSAFRMALLLNGVDFFGWKAMTSAAHSDEDIQQTVAAFDHMIDRLRDEGLSE</sequence>
<evidence type="ECO:0000256" key="3">
    <source>
        <dbReference type="RuleBase" id="RU003560"/>
    </source>
</evidence>
<dbReference type="InterPro" id="IPR015422">
    <property type="entry name" value="PyrdxlP-dep_Trfase_small"/>
</dbReference>
<dbReference type="GO" id="GO:0008483">
    <property type="term" value="F:transaminase activity"/>
    <property type="evidence" value="ECO:0007669"/>
    <property type="project" value="InterPro"/>
</dbReference>
<dbReference type="SUPFAM" id="SSF53383">
    <property type="entry name" value="PLP-dependent transferases"/>
    <property type="match status" value="1"/>
</dbReference>
<dbReference type="InterPro" id="IPR049704">
    <property type="entry name" value="Aminotrans_3_PPA_site"/>
</dbReference>
<proteinExistence type="inferred from homology"/>
<keyword evidence="4" id="KW-0413">Isomerase</keyword>
<dbReference type="Proteomes" id="UP000319383">
    <property type="component" value="Chromosome"/>
</dbReference>
<dbReference type="Gene3D" id="3.40.640.10">
    <property type="entry name" value="Type I PLP-dependent aspartate aminotransferase-like (Major domain)"/>
    <property type="match status" value="1"/>
</dbReference>
<protein>
    <submittedName>
        <fullName evidence="4">Glutamate-1-semialdehyde 2,1-aminomutase</fullName>
        <ecNumber evidence="4">5.4.3.8</ecNumber>
    </submittedName>
</protein>